<dbReference type="PANTHER" id="PTHR33676:SF3">
    <property type="entry name" value="COLD-REGULATED PROTEIN 27"/>
    <property type="match status" value="1"/>
</dbReference>
<proteinExistence type="predicted"/>
<organism evidence="1 2">
    <name type="scientific">Taxus chinensis</name>
    <name type="common">Chinese yew</name>
    <name type="synonym">Taxus wallichiana var. chinensis</name>
    <dbReference type="NCBI Taxonomy" id="29808"/>
    <lineage>
        <taxon>Eukaryota</taxon>
        <taxon>Viridiplantae</taxon>
        <taxon>Streptophyta</taxon>
        <taxon>Embryophyta</taxon>
        <taxon>Tracheophyta</taxon>
        <taxon>Spermatophyta</taxon>
        <taxon>Pinopsida</taxon>
        <taxon>Pinidae</taxon>
        <taxon>Conifers II</taxon>
        <taxon>Cupressales</taxon>
        <taxon>Taxaceae</taxon>
        <taxon>Taxus</taxon>
    </lineage>
</organism>
<gene>
    <name evidence="1" type="ORF">KI387_027569</name>
</gene>
<comment type="caution">
    <text evidence="1">The sequence shown here is derived from an EMBL/GenBank/DDBJ whole genome shotgun (WGS) entry which is preliminary data.</text>
</comment>
<dbReference type="GO" id="GO:0042752">
    <property type="term" value="P:regulation of circadian rhythm"/>
    <property type="evidence" value="ECO:0007669"/>
    <property type="project" value="InterPro"/>
</dbReference>
<evidence type="ECO:0000313" key="1">
    <source>
        <dbReference type="EMBL" id="KAH9312534.1"/>
    </source>
</evidence>
<dbReference type="OMA" id="SEMPRIC"/>
<dbReference type="Proteomes" id="UP000824469">
    <property type="component" value="Unassembled WGS sequence"/>
</dbReference>
<protein>
    <submittedName>
        <fullName evidence="1">Uncharacterized protein</fullName>
    </submittedName>
</protein>
<dbReference type="PANTHER" id="PTHR33676">
    <property type="entry name" value="COLD REGULATED PROTEIN 27"/>
    <property type="match status" value="1"/>
</dbReference>
<dbReference type="AlphaFoldDB" id="A0AA38FXW4"/>
<dbReference type="InterPro" id="IPR044678">
    <property type="entry name" value="COR27/28"/>
</dbReference>
<feature type="non-terminal residue" evidence="1">
    <location>
        <position position="119"/>
    </location>
</feature>
<accession>A0AA38FXW4</accession>
<keyword evidence="2" id="KW-1185">Reference proteome</keyword>
<dbReference type="GO" id="GO:0009409">
    <property type="term" value="P:response to cold"/>
    <property type="evidence" value="ECO:0007669"/>
    <property type="project" value="InterPro"/>
</dbReference>
<dbReference type="EMBL" id="JAHRHJ020000006">
    <property type="protein sequence ID" value="KAH9312534.1"/>
    <property type="molecule type" value="Genomic_DNA"/>
</dbReference>
<feature type="non-terminal residue" evidence="1">
    <location>
        <position position="1"/>
    </location>
</feature>
<evidence type="ECO:0000313" key="2">
    <source>
        <dbReference type="Proteomes" id="UP000824469"/>
    </source>
</evidence>
<sequence length="119" mass="14124">VLEDPISSKKSWTDEKHNLYLNSMEEAFISRFYEHGYYTYPSKRLQADRVEAGSVFSKDLNEEVESGFSNDWETFAFPEESQSESEMPRICADVQNHFKKWRMKDKCSSNETFQEQDRN</sequence>
<reference evidence="1 2" key="1">
    <citation type="journal article" date="2021" name="Nat. Plants">
        <title>The Taxus genome provides insights into paclitaxel biosynthesis.</title>
        <authorList>
            <person name="Xiong X."/>
            <person name="Gou J."/>
            <person name="Liao Q."/>
            <person name="Li Y."/>
            <person name="Zhou Q."/>
            <person name="Bi G."/>
            <person name="Li C."/>
            <person name="Du R."/>
            <person name="Wang X."/>
            <person name="Sun T."/>
            <person name="Guo L."/>
            <person name="Liang H."/>
            <person name="Lu P."/>
            <person name="Wu Y."/>
            <person name="Zhang Z."/>
            <person name="Ro D.K."/>
            <person name="Shang Y."/>
            <person name="Huang S."/>
            <person name="Yan J."/>
        </authorList>
    </citation>
    <scope>NUCLEOTIDE SEQUENCE [LARGE SCALE GENOMIC DNA]</scope>
    <source>
        <strain evidence="1">Ta-2019</strain>
    </source>
</reference>
<name>A0AA38FXW4_TAXCH</name>